<dbReference type="SUPFAM" id="SSF53187">
    <property type="entry name" value="Zn-dependent exopeptidases"/>
    <property type="match status" value="1"/>
</dbReference>
<dbReference type="KEGG" id="splr:C0J00_01895"/>
<dbReference type="PANTHER" id="PTHR43270:SF8">
    <property type="entry name" value="DI- AND TRIPEPTIDASE DUG2-RELATED"/>
    <property type="match status" value="1"/>
</dbReference>
<feature type="domain" description="Peptidase M20 dimerisation" evidence="4">
    <location>
        <begin position="194"/>
        <end position="351"/>
    </location>
</feature>
<dbReference type="InterPro" id="IPR051458">
    <property type="entry name" value="Cyt/Met_Dipeptidase"/>
</dbReference>
<dbReference type="GO" id="GO:0009089">
    <property type="term" value="P:lysine biosynthetic process via diaminopimelate"/>
    <property type="evidence" value="ECO:0007669"/>
    <property type="project" value="TreeGrafter"/>
</dbReference>
<evidence type="ECO:0000259" key="4">
    <source>
        <dbReference type="Pfam" id="PF07687"/>
    </source>
</evidence>
<gene>
    <name evidence="5" type="ORF">C0J00_01895</name>
</gene>
<evidence type="ECO:0000256" key="2">
    <source>
        <dbReference type="ARBA" id="ARBA00022723"/>
    </source>
</evidence>
<dbReference type="Pfam" id="PF07687">
    <property type="entry name" value="M20_dimer"/>
    <property type="match status" value="1"/>
</dbReference>
<reference evidence="5 6" key="1">
    <citation type="submission" date="2017-12" db="EMBL/GenBank/DDBJ databases">
        <authorList>
            <person name="Hurst M.R.H."/>
        </authorList>
    </citation>
    <scope>NUCLEOTIDE SEQUENCE [LARGE SCALE GENOMIC DNA]</scope>
    <source>
        <strain evidence="5 6">TH11417</strain>
    </source>
</reference>
<protein>
    <submittedName>
        <fullName evidence="5">Peptidase M20</fullName>
    </submittedName>
</protein>
<dbReference type="AlphaFoldDB" id="A0A2L0D2A6"/>
<sequence>MVETNQIDEKASLKENYLKVLERLIASKSIFAQGIGLTETASYLKEVFEEAGAQVLVDETYVAPFILAQFKSSRPDAKHIIFYNHYDTQPADADQIWQSDPFQLTFRDGYMYGRGVDDDKGHITARLTAVVSYLQKYKDLPVHITFMMEGAEESASVDLEKYLEIYADQLRGADLLVWEQGIRNKEGQIEISGGTKGIVTFDASVVSAKVDSHSKFGAIFDSATWYLINALSSLRAPDGRILVDGIYEDIIEPTKHELDLVAKHAHLDLESLKTLYDLSLPTLAKTQADLERRLFFEPALTIEGLSSGYLGQGVKTIIPAEASAKLEVRLVPGMDPYKVLGLIDKQLAKNGYDKVQLTYTLGEKGYRSDMTAPAIQNVISIAERFSPKGVAILPTTSGTGPMHQVFEALEVPIAAFGIGNPDSRDHGSDENVKMTDYETHIEMIEELIASYD</sequence>
<keyword evidence="2" id="KW-0479">Metal-binding</keyword>
<dbReference type="GeneID" id="98392663"/>
<proteinExistence type="predicted"/>
<dbReference type="OrthoDB" id="9761532at2"/>
<dbReference type="GO" id="GO:0009014">
    <property type="term" value="F:succinyl-diaminopimelate desuccinylase activity"/>
    <property type="evidence" value="ECO:0007669"/>
    <property type="project" value="TreeGrafter"/>
</dbReference>
<keyword evidence="6" id="KW-1185">Reference proteome</keyword>
<dbReference type="Gene3D" id="3.40.630.10">
    <property type="entry name" value="Zn peptidases"/>
    <property type="match status" value="1"/>
</dbReference>
<evidence type="ECO:0000256" key="1">
    <source>
        <dbReference type="ARBA" id="ARBA00022670"/>
    </source>
</evidence>
<dbReference type="GO" id="GO:0046872">
    <property type="term" value="F:metal ion binding"/>
    <property type="evidence" value="ECO:0007669"/>
    <property type="project" value="UniProtKB-KW"/>
</dbReference>
<dbReference type="RefSeq" id="WP_104967308.1">
    <property type="nucleotide sequence ID" value="NZ_CP025536.1"/>
</dbReference>
<evidence type="ECO:0000313" key="5">
    <source>
        <dbReference type="EMBL" id="AUW95967.1"/>
    </source>
</evidence>
<organism evidence="5 6">
    <name type="scientific">Streptococcus pluranimalium</name>
    <dbReference type="NCBI Taxonomy" id="82348"/>
    <lineage>
        <taxon>Bacteria</taxon>
        <taxon>Bacillati</taxon>
        <taxon>Bacillota</taxon>
        <taxon>Bacilli</taxon>
        <taxon>Lactobacillales</taxon>
        <taxon>Streptococcaceae</taxon>
        <taxon>Streptococcus</taxon>
    </lineage>
</organism>
<reference evidence="5 6" key="2">
    <citation type="submission" date="2018-02" db="EMBL/GenBank/DDBJ databases">
        <title>Whole genome sequencing analysis of Streptococcus pluranimalium isolated from cattle infected mastitis in China.</title>
        <authorList>
            <person name="Zhang J.-R."/>
            <person name="Hu G.-Z."/>
        </authorList>
    </citation>
    <scope>NUCLEOTIDE SEQUENCE [LARGE SCALE GENOMIC DNA]</scope>
    <source>
        <strain evidence="5 6">TH11417</strain>
    </source>
</reference>
<evidence type="ECO:0000313" key="6">
    <source>
        <dbReference type="Proteomes" id="UP000238956"/>
    </source>
</evidence>
<dbReference type="InterPro" id="IPR002933">
    <property type="entry name" value="Peptidase_M20"/>
</dbReference>
<dbReference type="GO" id="GO:0008233">
    <property type="term" value="F:peptidase activity"/>
    <property type="evidence" value="ECO:0007669"/>
    <property type="project" value="UniProtKB-KW"/>
</dbReference>
<dbReference type="Proteomes" id="UP000238956">
    <property type="component" value="Chromosome"/>
</dbReference>
<dbReference type="PANTHER" id="PTHR43270">
    <property type="entry name" value="BETA-ALA-HIS DIPEPTIDASE"/>
    <property type="match status" value="1"/>
</dbReference>
<dbReference type="Pfam" id="PF01546">
    <property type="entry name" value="Peptidase_M20"/>
    <property type="match status" value="1"/>
</dbReference>
<evidence type="ECO:0000256" key="3">
    <source>
        <dbReference type="ARBA" id="ARBA00022801"/>
    </source>
</evidence>
<keyword evidence="3" id="KW-0378">Hydrolase</keyword>
<accession>A0A2L0D2A6</accession>
<keyword evidence="1" id="KW-0645">Protease</keyword>
<dbReference type="GO" id="GO:0005829">
    <property type="term" value="C:cytosol"/>
    <property type="evidence" value="ECO:0007669"/>
    <property type="project" value="TreeGrafter"/>
</dbReference>
<dbReference type="EMBL" id="CP025536">
    <property type="protein sequence ID" value="AUW95967.1"/>
    <property type="molecule type" value="Genomic_DNA"/>
</dbReference>
<dbReference type="Gene3D" id="3.30.70.360">
    <property type="match status" value="1"/>
</dbReference>
<name>A0A2L0D2A6_9STRE</name>
<dbReference type="InterPro" id="IPR011650">
    <property type="entry name" value="Peptidase_M20_dimer"/>
</dbReference>
<dbReference type="GO" id="GO:0006508">
    <property type="term" value="P:proteolysis"/>
    <property type="evidence" value="ECO:0007669"/>
    <property type="project" value="UniProtKB-KW"/>
</dbReference>